<dbReference type="AlphaFoldDB" id="A0A0P1AP07"/>
<dbReference type="GeneID" id="36409739"/>
<evidence type="ECO:0000313" key="1">
    <source>
        <dbReference type="EMBL" id="CEG43134.1"/>
    </source>
</evidence>
<protein>
    <submittedName>
        <fullName evidence="1">Uncharacterized protein</fullName>
    </submittedName>
</protein>
<sequence>MTSTNDDYECLVMQTVRHVLFCEPSTDRQNPTQHTVMHTYDHLNPAFVEKNSLLCLLISNFNNADNREIDDNNSKGTHHSTWIVDCPKWSLERLRSEKSTIKRYLIAQRRKLSDDRQQPAAHVLKLYETHALLKLFLLERDIEYRQVQISRSRSFLQSLHMLLLLYATYFERVYGRKVSKIIEMKCGVFIIACLFLIL</sequence>
<dbReference type="OrthoDB" id="110846at2759"/>
<dbReference type="Proteomes" id="UP000054928">
    <property type="component" value="Unassembled WGS sequence"/>
</dbReference>
<name>A0A0P1AP07_PLAHL</name>
<dbReference type="EMBL" id="CCYD01000653">
    <property type="protein sequence ID" value="CEG43134.1"/>
    <property type="molecule type" value="Genomic_DNA"/>
</dbReference>
<organism evidence="1 2">
    <name type="scientific">Plasmopara halstedii</name>
    <name type="common">Downy mildew of sunflower</name>
    <dbReference type="NCBI Taxonomy" id="4781"/>
    <lineage>
        <taxon>Eukaryota</taxon>
        <taxon>Sar</taxon>
        <taxon>Stramenopiles</taxon>
        <taxon>Oomycota</taxon>
        <taxon>Peronosporomycetes</taxon>
        <taxon>Peronosporales</taxon>
        <taxon>Peronosporaceae</taxon>
        <taxon>Plasmopara</taxon>
    </lineage>
</organism>
<accession>A0A0P1AP07</accession>
<evidence type="ECO:0000313" key="2">
    <source>
        <dbReference type="Proteomes" id="UP000054928"/>
    </source>
</evidence>
<dbReference type="RefSeq" id="XP_024579503.1">
    <property type="nucleotide sequence ID" value="XM_024729091.2"/>
</dbReference>
<keyword evidence="2" id="KW-1185">Reference proteome</keyword>
<reference evidence="2" key="1">
    <citation type="submission" date="2014-09" db="EMBL/GenBank/DDBJ databases">
        <authorList>
            <person name="Sharma Rahul"/>
            <person name="Thines Marco"/>
        </authorList>
    </citation>
    <scope>NUCLEOTIDE SEQUENCE [LARGE SCALE GENOMIC DNA]</scope>
</reference>
<proteinExistence type="predicted"/>
<dbReference type="OMA" id="AKHMSMA"/>